<evidence type="ECO:0000259" key="12">
    <source>
        <dbReference type="Pfam" id="PF11356"/>
    </source>
</evidence>
<dbReference type="InterPro" id="IPR036034">
    <property type="entry name" value="PDZ_sf"/>
</dbReference>
<feature type="transmembrane region" description="Helical" evidence="11">
    <location>
        <begin position="20"/>
        <end position="41"/>
    </location>
</feature>
<keyword evidence="5" id="KW-0997">Cell inner membrane</keyword>
<comment type="caution">
    <text evidence="13">The sequence shown here is derived from an EMBL/GenBank/DDBJ whole genome shotgun (WGS) entry which is preliminary data.</text>
</comment>
<evidence type="ECO:0000313" key="13">
    <source>
        <dbReference type="EMBL" id="MDN7124443.1"/>
    </source>
</evidence>
<accession>A0AAW7R003</accession>
<dbReference type="EMBL" id="JAGGJB010000003">
    <property type="protein sequence ID" value="MDN7124443.1"/>
    <property type="molecule type" value="Genomic_DNA"/>
</dbReference>
<dbReference type="RefSeq" id="WP_301719576.1">
    <property type="nucleotide sequence ID" value="NZ_JAGGJB010000003.1"/>
</dbReference>
<evidence type="ECO:0000256" key="9">
    <source>
        <dbReference type="ARBA" id="ARBA00023136"/>
    </source>
</evidence>
<dbReference type="Gene3D" id="2.30.30.830">
    <property type="match status" value="1"/>
</dbReference>
<dbReference type="NCBIfam" id="TIGR01713">
    <property type="entry name" value="typeII_sec_gspC"/>
    <property type="match status" value="1"/>
</dbReference>
<evidence type="ECO:0000313" key="14">
    <source>
        <dbReference type="EMBL" id="MDN7129266.1"/>
    </source>
</evidence>
<dbReference type="InterPro" id="IPR024961">
    <property type="entry name" value="T2SS_GspC_N"/>
</dbReference>
<dbReference type="GO" id="GO:0015627">
    <property type="term" value="C:type II protein secretion system complex"/>
    <property type="evidence" value="ECO:0007669"/>
    <property type="project" value="InterPro"/>
</dbReference>
<dbReference type="Gene3D" id="2.30.42.10">
    <property type="match status" value="1"/>
</dbReference>
<dbReference type="Proteomes" id="UP001169491">
    <property type="component" value="Unassembled WGS sequence"/>
</dbReference>
<reference evidence="15 16" key="1">
    <citation type="submission" date="2021-03" db="EMBL/GenBank/DDBJ databases">
        <title>Pseudidiomarina terrestris, a new bacterium isolated from saline soil.</title>
        <authorList>
            <person name="Galisteo C."/>
            <person name="De La Haba R."/>
            <person name="Sanchez-Porro C."/>
            <person name="Ventosa A."/>
        </authorList>
    </citation>
    <scope>NUCLEOTIDE SEQUENCE [LARGE SCALE GENOMIC DNA]</scope>
    <source>
        <strain evidence="13 16">1APP75-32.1</strain>
        <strain evidence="15">1APR75-15</strain>
        <strain evidence="14">1ASR75-15</strain>
    </source>
</reference>
<organism evidence="13 16">
    <name type="scientific">Pseudidiomarina terrestris</name>
    <dbReference type="NCBI Taxonomy" id="2820060"/>
    <lineage>
        <taxon>Bacteria</taxon>
        <taxon>Pseudomonadati</taxon>
        <taxon>Pseudomonadota</taxon>
        <taxon>Gammaproteobacteria</taxon>
        <taxon>Alteromonadales</taxon>
        <taxon>Idiomarinaceae</taxon>
        <taxon>Pseudidiomarina</taxon>
    </lineage>
</organism>
<dbReference type="GO" id="GO:0015628">
    <property type="term" value="P:protein secretion by the type II secretion system"/>
    <property type="evidence" value="ECO:0007669"/>
    <property type="project" value="InterPro"/>
</dbReference>
<keyword evidence="15" id="KW-1185">Reference proteome</keyword>
<dbReference type="InterPro" id="IPR001639">
    <property type="entry name" value="T2SS_protein-GspC"/>
</dbReference>
<keyword evidence="6 11" id="KW-0812">Transmembrane</keyword>
<sequence>MQIQNPQLKRLFTLVSEPRILRGLLWMLTALFAVYAVWLLAQLTWQLIAPAKAPASGPLVVQLTQQSQGNQGRVASLADLNLFGTTTVKQDSSRAPKTNLNVRLLGVTASSVPARSAAIIEKDRNQEVYVVGDKIAGTQVTIEEIYADRVILNNSGVLETLELEGIGELSEGLSLTLDSQQSAQREPEQQTDWADRGSRYDPSQRQAMQRVRSGGATALMDVIRIIPAMSGEGLQGYRLSPGNNPELFTAAGFQPGDIAVAINGQDLTNVASAQVAIDELRQARQVIVTVLRDNNYLDLELTVPDEQPNAN</sequence>
<keyword evidence="3" id="KW-0813">Transport</keyword>
<dbReference type="AlphaFoldDB" id="A0AAW7R003"/>
<dbReference type="Proteomes" id="UP001169492">
    <property type="component" value="Unassembled WGS sequence"/>
</dbReference>
<protein>
    <submittedName>
        <fullName evidence="13">Type II secretion system protein GspC</fullName>
    </submittedName>
</protein>
<evidence type="ECO:0000313" key="16">
    <source>
        <dbReference type="Proteomes" id="UP001169492"/>
    </source>
</evidence>
<evidence type="ECO:0000256" key="8">
    <source>
        <dbReference type="ARBA" id="ARBA00022989"/>
    </source>
</evidence>
<feature type="compositionally biased region" description="Basic and acidic residues" evidence="10">
    <location>
        <begin position="185"/>
        <end position="199"/>
    </location>
</feature>
<dbReference type="GO" id="GO:0005886">
    <property type="term" value="C:plasma membrane"/>
    <property type="evidence" value="ECO:0007669"/>
    <property type="project" value="UniProtKB-SubCell"/>
</dbReference>
<gene>
    <name evidence="13" type="primary">gspC</name>
    <name evidence="13" type="ORF">J6I90_06080</name>
    <name evidence="14" type="ORF">J6I92_05225</name>
</gene>
<evidence type="ECO:0000256" key="2">
    <source>
        <dbReference type="ARBA" id="ARBA00007986"/>
    </source>
</evidence>
<feature type="region of interest" description="Disordered" evidence="10">
    <location>
        <begin position="177"/>
        <end position="206"/>
    </location>
</feature>
<dbReference type="EMBL" id="JAGGJC010000001">
    <property type="protein sequence ID" value="MDN7129266.1"/>
    <property type="molecule type" value="Genomic_DNA"/>
</dbReference>
<evidence type="ECO:0000313" key="15">
    <source>
        <dbReference type="Proteomes" id="UP001169491"/>
    </source>
</evidence>
<evidence type="ECO:0000256" key="5">
    <source>
        <dbReference type="ARBA" id="ARBA00022519"/>
    </source>
</evidence>
<evidence type="ECO:0000256" key="4">
    <source>
        <dbReference type="ARBA" id="ARBA00022475"/>
    </source>
</evidence>
<evidence type="ECO:0000256" key="1">
    <source>
        <dbReference type="ARBA" id="ARBA00004533"/>
    </source>
</evidence>
<name>A0AAW7R003_9GAMM</name>
<evidence type="ECO:0000256" key="10">
    <source>
        <dbReference type="SAM" id="MobiDB-lite"/>
    </source>
</evidence>
<evidence type="ECO:0000256" key="6">
    <source>
        <dbReference type="ARBA" id="ARBA00022692"/>
    </source>
</evidence>
<dbReference type="PROSITE" id="PS01141">
    <property type="entry name" value="T2SP_C"/>
    <property type="match status" value="1"/>
</dbReference>
<evidence type="ECO:0000256" key="3">
    <source>
        <dbReference type="ARBA" id="ARBA00022448"/>
    </source>
</evidence>
<keyword evidence="7" id="KW-0653">Protein transport</keyword>
<feature type="domain" description="Type II secretion system protein GspC N-terminal" evidence="12">
    <location>
        <begin position="31"/>
        <end position="163"/>
    </location>
</feature>
<evidence type="ECO:0000256" key="11">
    <source>
        <dbReference type="SAM" id="Phobius"/>
    </source>
</evidence>
<dbReference type="Pfam" id="PF11356">
    <property type="entry name" value="T2SSC"/>
    <property type="match status" value="1"/>
</dbReference>
<keyword evidence="4" id="KW-1003">Cell membrane</keyword>
<evidence type="ECO:0000256" key="7">
    <source>
        <dbReference type="ARBA" id="ARBA00022927"/>
    </source>
</evidence>
<keyword evidence="8 11" id="KW-1133">Transmembrane helix</keyword>
<dbReference type="SUPFAM" id="SSF50156">
    <property type="entry name" value="PDZ domain-like"/>
    <property type="match status" value="1"/>
</dbReference>
<comment type="subcellular location">
    <subcellularLocation>
        <location evidence="1">Cell inner membrane</location>
    </subcellularLocation>
</comment>
<comment type="similarity">
    <text evidence="2">Belongs to the GSP C family.</text>
</comment>
<keyword evidence="9 11" id="KW-0472">Membrane</keyword>
<proteinExistence type="inferred from homology"/>